<feature type="chain" id="PRO_5012172799" evidence="2">
    <location>
        <begin position="23"/>
        <end position="294"/>
    </location>
</feature>
<accession>A0A238X6S0</accession>
<gene>
    <name evidence="4" type="ORF">SAMN06265371_10517</name>
</gene>
<feature type="domain" description="Secretion system C-terminal sorting" evidence="3">
    <location>
        <begin position="224"/>
        <end position="293"/>
    </location>
</feature>
<evidence type="ECO:0000259" key="3">
    <source>
        <dbReference type="Pfam" id="PF18962"/>
    </source>
</evidence>
<dbReference type="NCBIfam" id="TIGR04183">
    <property type="entry name" value="Por_Secre_tail"/>
    <property type="match status" value="1"/>
</dbReference>
<protein>
    <submittedName>
        <fullName evidence="4">Por secretion system C-terminal sorting domain-containing protein</fullName>
    </submittedName>
</protein>
<proteinExistence type="predicted"/>
<evidence type="ECO:0000313" key="4">
    <source>
        <dbReference type="EMBL" id="SNR54400.1"/>
    </source>
</evidence>
<evidence type="ECO:0000256" key="1">
    <source>
        <dbReference type="ARBA" id="ARBA00022729"/>
    </source>
</evidence>
<evidence type="ECO:0000313" key="5">
    <source>
        <dbReference type="Proteomes" id="UP000198384"/>
    </source>
</evidence>
<feature type="signal peptide" evidence="2">
    <location>
        <begin position="1"/>
        <end position="22"/>
    </location>
</feature>
<dbReference type="Proteomes" id="UP000198384">
    <property type="component" value="Unassembled WGS sequence"/>
</dbReference>
<name>A0A238X6S0_9FLAO</name>
<dbReference type="EMBL" id="FZNT01000005">
    <property type="protein sequence ID" value="SNR54400.1"/>
    <property type="molecule type" value="Genomic_DNA"/>
</dbReference>
<dbReference type="Gene3D" id="2.60.120.260">
    <property type="entry name" value="Galactose-binding domain-like"/>
    <property type="match status" value="1"/>
</dbReference>
<evidence type="ECO:0000256" key="2">
    <source>
        <dbReference type="SAM" id="SignalP"/>
    </source>
</evidence>
<dbReference type="RefSeq" id="WP_089381527.1">
    <property type="nucleotide sequence ID" value="NZ_FZNT01000005.1"/>
</dbReference>
<dbReference type="OrthoDB" id="1433593at2"/>
<reference evidence="4 5" key="1">
    <citation type="submission" date="2017-06" db="EMBL/GenBank/DDBJ databases">
        <authorList>
            <person name="Kim H.J."/>
            <person name="Triplett B.A."/>
        </authorList>
    </citation>
    <scope>NUCLEOTIDE SEQUENCE [LARGE SCALE GENOMIC DNA]</scope>
    <source>
        <strain evidence="4 5">DSM 29150</strain>
    </source>
</reference>
<organism evidence="4 5">
    <name type="scientific">Lutibacter agarilyticus</name>
    <dbReference type="NCBI Taxonomy" id="1109740"/>
    <lineage>
        <taxon>Bacteria</taxon>
        <taxon>Pseudomonadati</taxon>
        <taxon>Bacteroidota</taxon>
        <taxon>Flavobacteriia</taxon>
        <taxon>Flavobacteriales</taxon>
        <taxon>Flavobacteriaceae</taxon>
        <taxon>Lutibacter</taxon>
    </lineage>
</organism>
<dbReference type="Pfam" id="PF18962">
    <property type="entry name" value="Por_Secre_tail"/>
    <property type="match status" value="1"/>
</dbReference>
<keyword evidence="5" id="KW-1185">Reference proteome</keyword>
<dbReference type="InterPro" id="IPR026444">
    <property type="entry name" value="Secre_tail"/>
</dbReference>
<keyword evidence="1 2" id="KW-0732">Signal</keyword>
<sequence>MKKKFTLTLAFMAFFFSYGQYNVPLTNADLESSTPMTTTDDVKYTIDGMYINEAVDGAFDETSSGLAPDEGVGGSQAFKIVTQDSGSTLSWHTQFYTDRVDISGYGMGDFTFSFKMKAATVPEGYPIWMIINTYDEDGAKISGETLYNYTNGGAAQYWLMADDYQEASIPFSIQANSGGGKNAKFVELAVQMSKYTNTYWIDDLSLASSMSLSLKEFKNIGLSMYPNPATNFTTIKSVTTINNISVYSVTGKIIFNKTIDKREYNLDVSSFSKGMYLLSVSNDKGKSTTKLIVD</sequence>
<dbReference type="AlphaFoldDB" id="A0A238X6S0"/>